<evidence type="ECO:0000313" key="11">
    <source>
        <dbReference type="EMBL" id="SDK49015.1"/>
    </source>
</evidence>
<dbReference type="EMBL" id="FNFY01000004">
    <property type="protein sequence ID" value="SDK49015.1"/>
    <property type="molecule type" value="Genomic_DNA"/>
</dbReference>
<sequence>MGNIILLLIFSYLIGSIPFSLLIGKIFYKVDLREHGSGNIGTTNTFRILGKKAGIVVLILDIFKGALPVYITILLAMDIHIFIPGLVSALGHVYPIFLKFRGGKAVATGGGAVLAYNPIVFIILVSAFLITLKLSKFVSLSSIVATVVLIVLSLFLQDPLFMAFAIVLGFVVIIRHISNMKRIKDGTESKITFM</sequence>
<dbReference type="SMART" id="SM01207">
    <property type="entry name" value="G3P_acyltransf"/>
    <property type="match status" value="1"/>
</dbReference>
<dbReference type="OrthoDB" id="9777124at2"/>
<keyword evidence="12" id="KW-1185">Reference proteome</keyword>
<name>A0A1G9CC74_9BACL</name>
<comment type="function">
    <text evidence="10">Catalyzes the transfer of an acyl group from acyl-phosphate (acyl-PO(4)) to glycerol-3-phosphate (G3P) to form lysophosphatidic acid (LPA). This enzyme utilizes acyl-phosphate as fatty acyl donor, but not acyl-CoA or acyl-ACP.</text>
</comment>
<dbReference type="GO" id="GO:0005886">
    <property type="term" value="C:plasma membrane"/>
    <property type="evidence" value="ECO:0007669"/>
    <property type="project" value="UniProtKB-SubCell"/>
</dbReference>
<feature type="transmembrane region" description="Helical" evidence="10">
    <location>
        <begin position="106"/>
        <end position="130"/>
    </location>
</feature>
<dbReference type="EC" id="2.3.1.275" evidence="10"/>
<evidence type="ECO:0000256" key="4">
    <source>
        <dbReference type="ARBA" id="ARBA00022692"/>
    </source>
</evidence>
<evidence type="ECO:0000313" key="12">
    <source>
        <dbReference type="Proteomes" id="UP000199008"/>
    </source>
</evidence>
<keyword evidence="5 10" id="KW-1133">Transmembrane helix</keyword>
<protein>
    <recommendedName>
        <fullName evidence="10">Glycerol-3-phosphate acyltransferase</fullName>
    </recommendedName>
    <alternativeName>
        <fullName evidence="10">Acyl-PO4 G3P acyltransferase</fullName>
    </alternativeName>
    <alternativeName>
        <fullName evidence="10">Acyl-phosphate--glycerol-3-phosphate acyltransferase</fullName>
    </alternativeName>
    <alternativeName>
        <fullName evidence="10">G3P acyltransferase</fullName>
        <shortName evidence="10">GPAT</shortName>
        <ecNumber evidence="10">2.3.1.275</ecNumber>
    </alternativeName>
    <alternativeName>
        <fullName evidence="10">Lysophosphatidic acid synthase</fullName>
        <shortName evidence="10">LPA synthase</shortName>
    </alternativeName>
</protein>
<keyword evidence="2 10" id="KW-0444">Lipid biosynthesis</keyword>
<dbReference type="RefSeq" id="WP_052256200.1">
    <property type="nucleotide sequence ID" value="NZ_FNFY01000004.1"/>
</dbReference>
<keyword evidence="4 10" id="KW-0812">Transmembrane</keyword>
<comment type="pathway">
    <text evidence="10">Lipid metabolism; phospholipid metabolism.</text>
</comment>
<dbReference type="GO" id="GO:0008654">
    <property type="term" value="P:phospholipid biosynthetic process"/>
    <property type="evidence" value="ECO:0007669"/>
    <property type="project" value="UniProtKB-UniRule"/>
</dbReference>
<evidence type="ECO:0000256" key="6">
    <source>
        <dbReference type="ARBA" id="ARBA00023098"/>
    </source>
</evidence>
<dbReference type="NCBIfam" id="TIGR00023">
    <property type="entry name" value="glycerol-3-phosphate 1-O-acyltransferase PlsY"/>
    <property type="match status" value="1"/>
</dbReference>
<evidence type="ECO:0000256" key="3">
    <source>
        <dbReference type="ARBA" id="ARBA00022679"/>
    </source>
</evidence>
<dbReference type="PANTHER" id="PTHR30309">
    <property type="entry name" value="INNER MEMBRANE PROTEIN YGIH"/>
    <property type="match status" value="1"/>
</dbReference>
<feature type="transmembrane region" description="Helical" evidence="10">
    <location>
        <begin position="69"/>
        <end position="94"/>
    </location>
</feature>
<dbReference type="InterPro" id="IPR003811">
    <property type="entry name" value="G3P_acylTferase_PlsY"/>
</dbReference>
<gene>
    <name evidence="10" type="primary">plsY</name>
    <name evidence="11" type="ORF">SAMN05216216_1048</name>
</gene>
<comment type="subunit">
    <text evidence="10">Probably interacts with PlsX.</text>
</comment>
<keyword evidence="11" id="KW-0012">Acyltransferase</keyword>
<comment type="subcellular location">
    <subcellularLocation>
        <location evidence="10">Cell membrane</location>
        <topology evidence="10">Multi-pass membrane protein</topology>
    </subcellularLocation>
</comment>
<keyword evidence="3 10" id="KW-0808">Transferase</keyword>
<comment type="similarity">
    <text evidence="10">Belongs to the PlsY family.</text>
</comment>
<reference evidence="12" key="1">
    <citation type="submission" date="2016-10" db="EMBL/GenBank/DDBJ databases">
        <authorList>
            <person name="Varghese N."/>
            <person name="Submissions S."/>
        </authorList>
    </citation>
    <scope>NUCLEOTIDE SEQUENCE [LARGE SCALE GENOMIC DNA]</scope>
    <source>
        <strain evidence="12">CGMCC 1.8895</strain>
    </source>
</reference>
<evidence type="ECO:0000256" key="9">
    <source>
        <dbReference type="ARBA" id="ARBA00023264"/>
    </source>
</evidence>
<evidence type="ECO:0000256" key="8">
    <source>
        <dbReference type="ARBA" id="ARBA00023209"/>
    </source>
</evidence>
<evidence type="ECO:0000256" key="1">
    <source>
        <dbReference type="ARBA" id="ARBA00022475"/>
    </source>
</evidence>
<evidence type="ECO:0000256" key="7">
    <source>
        <dbReference type="ARBA" id="ARBA00023136"/>
    </source>
</evidence>
<dbReference type="PANTHER" id="PTHR30309:SF0">
    <property type="entry name" value="GLYCEROL-3-PHOSPHATE ACYLTRANSFERASE-RELATED"/>
    <property type="match status" value="1"/>
</dbReference>
<accession>A0A1G9CC74</accession>
<comment type="catalytic activity">
    <reaction evidence="10">
        <text>an acyl phosphate + sn-glycerol 3-phosphate = a 1-acyl-sn-glycero-3-phosphate + phosphate</text>
        <dbReference type="Rhea" id="RHEA:34075"/>
        <dbReference type="ChEBI" id="CHEBI:43474"/>
        <dbReference type="ChEBI" id="CHEBI:57597"/>
        <dbReference type="ChEBI" id="CHEBI:57970"/>
        <dbReference type="ChEBI" id="CHEBI:59918"/>
        <dbReference type="EC" id="2.3.1.275"/>
    </reaction>
</comment>
<keyword evidence="8 10" id="KW-0594">Phospholipid biosynthesis</keyword>
<keyword evidence="6 10" id="KW-0443">Lipid metabolism</keyword>
<keyword evidence="9 10" id="KW-1208">Phospholipid metabolism</keyword>
<evidence type="ECO:0000256" key="2">
    <source>
        <dbReference type="ARBA" id="ARBA00022516"/>
    </source>
</evidence>
<evidence type="ECO:0000256" key="5">
    <source>
        <dbReference type="ARBA" id="ARBA00022989"/>
    </source>
</evidence>
<dbReference type="Proteomes" id="UP000199008">
    <property type="component" value="Unassembled WGS sequence"/>
</dbReference>
<feature type="transmembrane region" description="Helical" evidence="10">
    <location>
        <begin position="6"/>
        <end position="28"/>
    </location>
</feature>
<dbReference type="Pfam" id="PF02660">
    <property type="entry name" value="G3P_acyltransf"/>
    <property type="match status" value="1"/>
</dbReference>
<evidence type="ECO:0000256" key="10">
    <source>
        <dbReference type="HAMAP-Rule" id="MF_01043"/>
    </source>
</evidence>
<dbReference type="STRING" id="576118.SAMN05216216_1048"/>
<dbReference type="UniPathway" id="UPA00085"/>
<proteinExistence type="inferred from homology"/>
<dbReference type="AlphaFoldDB" id="A0A1G9CC74"/>
<keyword evidence="7 10" id="KW-0472">Membrane</keyword>
<keyword evidence="1 10" id="KW-1003">Cell membrane</keyword>
<dbReference type="HAMAP" id="MF_01043">
    <property type="entry name" value="PlsY"/>
    <property type="match status" value="1"/>
</dbReference>
<feature type="transmembrane region" description="Helical" evidence="10">
    <location>
        <begin position="137"/>
        <end position="155"/>
    </location>
</feature>
<dbReference type="GO" id="GO:0043772">
    <property type="term" value="F:acyl-phosphate glycerol-3-phosphate acyltransferase activity"/>
    <property type="evidence" value="ECO:0007669"/>
    <property type="project" value="UniProtKB-UniRule"/>
</dbReference>
<organism evidence="11 12">
    <name type="scientific">Lacicoccus qingdaonensis</name>
    <dbReference type="NCBI Taxonomy" id="576118"/>
    <lineage>
        <taxon>Bacteria</taxon>
        <taxon>Bacillati</taxon>
        <taxon>Bacillota</taxon>
        <taxon>Bacilli</taxon>
        <taxon>Bacillales</taxon>
        <taxon>Salinicoccaceae</taxon>
        <taxon>Lacicoccus</taxon>
    </lineage>
</organism>